<feature type="domain" description="S5 DRBM" evidence="11">
    <location>
        <begin position="294"/>
        <end position="357"/>
    </location>
</feature>
<dbReference type="GO" id="GO:0003723">
    <property type="term" value="F:RNA binding"/>
    <property type="evidence" value="ECO:0007669"/>
    <property type="project" value="InterPro"/>
</dbReference>
<dbReference type="FunFam" id="3.30.230.10:FF:000041">
    <property type="entry name" value="37S ribosomal protein S5"/>
    <property type="match status" value="1"/>
</dbReference>
<evidence type="ECO:0000256" key="10">
    <source>
        <dbReference type="SAM" id="MobiDB-lite"/>
    </source>
</evidence>
<dbReference type="Gene3D" id="3.30.160.20">
    <property type="match status" value="1"/>
</dbReference>
<evidence type="ECO:0000313" key="13">
    <source>
        <dbReference type="Proteomes" id="UP000076874"/>
    </source>
</evidence>
<dbReference type="InterPro" id="IPR005324">
    <property type="entry name" value="Ribosomal_uS5_C"/>
</dbReference>
<comment type="function">
    <text evidence="6">Component of the mitochondrial ribosome (mitoribosome), a dedicated translation machinery responsible for the synthesis of mitochondrial genome-encoded proteins, including at least some of the essential transmembrane subunits of the mitochondrial respiratory chain. The mitoribosomes are attached to the mitochondrial inner membrane and translation products are cotranslationally integrated into the membrane.</text>
</comment>
<dbReference type="EMBL" id="AZHD01000002">
    <property type="protein sequence ID" value="OAA66433.1"/>
    <property type="molecule type" value="Genomic_DNA"/>
</dbReference>
<sequence>MVASASSPLATTTHPALSSQQTTLFHTSAPRPARRRRRFNSVPAAQMGLVDEESISKFAETHFSGYTTEEKEVLRKKYTPAQLAALEAGEAAIDPRDLTIQGRLRTDATTTGFNYVDDFSQVQPIIDKRARPGHIGGLDDKEDIGVAATASGKVSRVALNTRLMDEDTFSEHFMRWFDSFVPPDVNVEGMSHQQVDELAERYEPTDLDLLNYFLDQPALEEIKQNADGTTTAVPLSMEALGQSRLAPSLGRTIPNVTEHYHRQQDPEDEGLDENGDYKELKRRTSLKVQEMQSFVLKVLVRRWVANQTRLGKVRSSSVLAIAGNGNGWLGLGMAKSLELIEATAKAKAMAIRNMRPVPRYEDRTIYGNVEAKVAGTVVQLSARPPGFGLRVPPRIFEMARAVGIKDLAARIPRSRNPMNSVKATYEALMKQPDPEEIAIGRGKKLVDVRKVYYGGAVY</sequence>
<comment type="subcellular location">
    <subcellularLocation>
        <location evidence="1">Mitochondrion</location>
    </subcellularLocation>
</comment>
<keyword evidence="4" id="KW-0496">Mitochondrion</keyword>
<evidence type="ECO:0000256" key="8">
    <source>
        <dbReference type="PROSITE-ProRule" id="PRU00268"/>
    </source>
</evidence>
<dbReference type="PROSITE" id="PS50881">
    <property type="entry name" value="S5_DSRBD"/>
    <property type="match status" value="1"/>
</dbReference>
<dbReference type="InterPro" id="IPR013810">
    <property type="entry name" value="Ribosomal_uS5_N"/>
</dbReference>
<organism evidence="12 13">
    <name type="scientific">Niveomyces insectorum RCEF 264</name>
    <dbReference type="NCBI Taxonomy" id="1081102"/>
    <lineage>
        <taxon>Eukaryota</taxon>
        <taxon>Fungi</taxon>
        <taxon>Dikarya</taxon>
        <taxon>Ascomycota</taxon>
        <taxon>Pezizomycotina</taxon>
        <taxon>Sordariomycetes</taxon>
        <taxon>Hypocreomycetidae</taxon>
        <taxon>Hypocreales</taxon>
        <taxon>Cordycipitaceae</taxon>
        <taxon>Niveomyces</taxon>
    </lineage>
</organism>
<dbReference type="Gene3D" id="3.30.230.10">
    <property type="match status" value="1"/>
</dbReference>
<dbReference type="Pfam" id="PF03719">
    <property type="entry name" value="Ribosomal_S5_C"/>
    <property type="match status" value="1"/>
</dbReference>
<dbReference type="STRING" id="1081102.A0A167YL36"/>
<protein>
    <recommendedName>
        <fullName evidence="7">Small ribosomal subunit protein uS5m</fullName>
    </recommendedName>
</protein>
<evidence type="ECO:0000259" key="11">
    <source>
        <dbReference type="PROSITE" id="PS50881"/>
    </source>
</evidence>
<keyword evidence="5 8" id="KW-0687">Ribonucleoprotein</keyword>
<evidence type="ECO:0000256" key="3">
    <source>
        <dbReference type="ARBA" id="ARBA00022980"/>
    </source>
</evidence>
<evidence type="ECO:0000313" key="12">
    <source>
        <dbReference type="EMBL" id="OAA66433.1"/>
    </source>
</evidence>
<dbReference type="InterPro" id="IPR014721">
    <property type="entry name" value="Ribsml_uS5_D2-typ_fold_subgr"/>
</dbReference>
<comment type="caution">
    <text evidence="12">The sequence shown here is derived from an EMBL/GenBank/DDBJ whole genome shotgun (WGS) entry which is preliminary data.</text>
</comment>
<evidence type="ECO:0000256" key="9">
    <source>
        <dbReference type="RuleBase" id="RU003823"/>
    </source>
</evidence>
<name>A0A167YL36_9HYPO</name>
<dbReference type="FunFam" id="3.30.160.20:FF:000022">
    <property type="entry name" value="28S ribosomal protein S5, mitochondrial"/>
    <property type="match status" value="1"/>
</dbReference>
<dbReference type="SUPFAM" id="SSF54211">
    <property type="entry name" value="Ribosomal protein S5 domain 2-like"/>
    <property type="match status" value="1"/>
</dbReference>
<comment type="similarity">
    <text evidence="2 9">Belongs to the universal ribosomal protein uS5 family.</text>
</comment>
<evidence type="ECO:0000256" key="1">
    <source>
        <dbReference type="ARBA" id="ARBA00004173"/>
    </source>
</evidence>
<evidence type="ECO:0000256" key="6">
    <source>
        <dbReference type="ARBA" id="ARBA00037226"/>
    </source>
</evidence>
<reference evidence="12 13" key="1">
    <citation type="journal article" date="2016" name="Genome Biol. Evol.">
        <title>Divergent and convergent evolution of fungal pathogenicity.</title>
        <authorList>
            <person name="Shang Y."/>
            <person name="Xiao G."/>
            <person name="Zheng P."/>
            <person name="Cen K."/>
            <person name="Zhan S."/>
            <person name="Wang C."/>
        </authorList>
    </citation>
    <scope>NUCLEOTIDE SEQUENCE [LARGE SCALE GENOMIC DNA]</scope>
    <source>
        <strain evidence="12 13">RCEF 264</strain>
    </source>
</reference>
<gene>
    <name evidence="12" type="ORF">SPI_01009</name>
</gene>
<evidence type="ECO:0000256" key="7">
    <source>
        <dbReference type="ARBA" id="ARBA00039335"/>
    </source>
</evidence>
<feature type="compositionally biased region" description="Polar residues" evidence="10">
    <location>
        <begin position="1"/>
        <end position="26"/>
    </location>
</feature>
<dbReference type="GO" id="GO:0006412">
    <property type="term" value="P:translation"/>
    <property type="evidence" value="ECO:0007669"/>
    <property type="project" value="InterPro"/>
</dbReference>
<feature type="region of interest" description="Disordered" evidence="10">
    <location>
        <begin position="1"/>
        <end position="34"/>
    </location>
</feature>
<dbReference type="PANTHER" id="PTHR48277">
    <property type="entry name" value="MITOCHONDRIAL RIBOSOMAL PROTEIN S5"/>
    <property type="match status" value="1"/>
</dbReference>
<dbReference type="PANTHER" id="PTHR48277:SF1">
    <property type="entry name" value="MITOCHONDRIAL RIBOSOMAL PROTEIN S5"/>
    <property type="match status" value="1"/>
</dbReference>
<evidence type="ECO:0000256" key="2">
    <source>
        <dbReference type="ARBA" id="ARBA00008945"/>
    </source>
</evidence>
<dbReference type="AlphaFoldDB" id="A0A167YL36"/>
<dbReference type="Pfam" id="PF00333">
    <property type="entry name" value="Ribosomal_S5"/>
    <property type="match status" value="1"/>
</dbReference>
<dbReference type="GO" id="GO:0003735">
    <property type="term" value="F:structural constituent of ribosome"/>
    <property type="evidence" value="ECO:0007669"/>
    <property type="project" value="UniProtKB-UniRule"/>
</dbReference>
<proteinExistence type="inferred from homology"/>
<dbReference type="InterPro" id="IPR000851">
    <property type="entry name" value="Ribosomal_uS5"/>
</dbReference>
<evidence type="ECO:0000256" key="5">
    <source>
        <dbReference type="ARBA" id="ARBA00023274"/>
    </source>
</evidence>
<keyword evidence="3 8" id="KW-0689">Ribosomal protein</keyword>
<keyword evidence="13" id="KW-1185">Reference proteome</keyword>
<evidence type="ECO:0000256" key="4">
    <source>
        <dbReference type="ARBA" id="ARBA00023128"/>
    </source>
</evidence>
<dbReference type="OrthoDB" id="309483at2759"/>
<dbReference type="InterPro" id="IPR020568">
    <property type="entry name" value="Ribosomal_Su5_D2-typ_SF"/>
</dbReference>
<dbReference type="GO" id="GO:0005763">
    <property type="term" value="C:mitochondrial small ribosomal subunit"/>
    <property type="evidence" value="ECO:0007669"/>
    <property type="project" value="UniProtKB-ARBA"/>
</dbReference>
<accession>A0A167YL36</accession>
<dbReference type="Proteomes" id="UP000076874">
    <property type="component" value="Unassembled WGS sequence"/>
</dbReference>
<dbReference type="SUPFAM" id="SSF54768">
    <property type="entry name" value="dsRNA-binding domain-like"/>
    <property type="match status" value="1"/>
</dbReference>